<evidence type="ECO:0000313" key="4">
    <source>
        <dbReference type="EMBL" id="RJO59946.1"/>
    </source>
</evidence>
<evidence type="ECO:0000256" key="2">
    <source>
        <dbReference type="SAM" id="SignalP"/>
    </source>
</evidence>
<dbReference type="InterPro" id="IPR001434">
    <property type="entry name" value="OmcB-like_DUF11"/>
</dbReference>
<gene>
    <name evidence="4" type="ORF">C4544_06255</name>
</gene>
<feature type="compositionally biased region" description="Pro residues" evidence="1">
    <location>
        <begin position="328"/>
        <end position="349"/>
    </location>
</feature>
<sequence>MGKITLKKKIAAVASFAMLAIAVIVPIAANPKSTDARWNCTPQNVVYCGANDRTDLINQINNGDGAHSDLKSLYAGMGIFTEDLAGTYIESGVVTRDGRVLLANGQQVASNVVMGWRPTPGLTGTSWHGLTWNYLPNAFGPNTPQDGALVYMYKGQFQYAIDVVCGNPILKNLSPVPPRITVDKVVRNVTQGTDPKAFFENVSAKPGDIVRFKIKVFNNSTVTAQQTTISDALPNYLTIEPGTGELFHYELENNAWKMTSQKISDSDIKSGRVAGNLRPNQDAFLLFNAVVNENVPAGCNNLVNTGFADSSQTNPVSDTASVTVCKEGPPPPPPPGPPVTPPVTPPAPGQPTALPVSGPVEAAAGVMGTGALGYAGYMWRRSRKNLLDVLKNK</sequence>
<evidence type="ECO:0000256" key="1">
    <source>
        <dbReference type="SAM" id="MobiDB-lite"/>
    </source>
</evidence>
<dbReference type="EMBL" id="QZJW01000055">
    <property type="protein sequence ID" value="RJO59946.1"/>
    <property type="molecule type" value="Genomic_DNA"/>
</dbReference>
<keyword evidence="2" id="KW-0732">Signal</keyword>
<organism evidence="4 5">
    <name type="scientific">candidate division WS5 bacterium</name>
    <dbReference type="NCBI Taxonomy" id="2093353"/>
    <lineage>
        <taxon>Bacteria</taxon>
        <taxon>candidate division WS5</taxon>
    </lineage>
</organism>
<evidence type="ECO:0000313" key="5">
    <source>
        <dbReference type="Proteomes" id="UP000285655"/>
    </source>
</evidence>
<dbReference type="Pfam" id="PF01345">
    <property type="entry name" value="DUF11"/>
    <property type="match status" value="1"/>
</dbReference>
<feature type="chain" id="PRO_5019468817" description="DUF11 domain-containing protein" evidence="2">
    <location>
        <begin position="30"/>
        <end position="393"/>
    </location>
</feature>
<feature type="signal peptide" evidence="2">
    <location>
        <begin position="1"/>
        <end position="29"/>
    </location>
</feature>
<evidence type="ECO:0000259" key="3">
    <source>
        <dbReference type="Pfam" id="PF01345"/>
    </source>
</evidence>
<protein>
    <recommendedName>
        <fullName evidence="3">DUF11 domain-containing protein</fullName>
    </recommendedName>
</protein>
<name>A0A419DA12_9BACT</name>
<dbReference type="Proteomes" id="UP000285655">
    <property type="component" value="Unassembled WGS sequence"/>
</dbReference>
<accession>A0A419DA12</accession>
<reference evidence="4 5" key="1">
    <citation type="journal article" date="2017" name="ISME J.">
        <title>Energy and carbon metabolisms in a deep terrestrial subsurface fluid microbial community.</title>
        <authorList>
            <person name="Momper L."/>
            <person name="Jungbluth S.P."/>
            <person name="Lee M.D."/>
            <person name="Amend J.P."/>
        </authorList>
    </citation>
    <scope>NUCLEOTIDE SEQUENCE [LARGE SCALE GENOMIC DNA]</scope>
    <source>
        <strain evidence="4">SURF_29</strain>
    </source>
</reference>
<dbReference type="AlphaFoldDB" id="A0A419DA12"/>
<feature type="region of interest" description="Disordered" evidence="1">
    <location>
        <begin position="309"/>
        <end position="356"/>
    </location>
</feature>
<feature type="domain" description="DUF11" evidence="3">
    <location>
        <begin position="201"/>
        <end position="324"/>
    </location>
</feature>
<dbReference type="InterPro" id="IPR047589">
    <property type="entry name" value="DUF11_rpt"/>
</dbReference>
<comment type="caution">
    <text evidence="4">The sequence shown here is derived from an EMBL/GenBank/DDBJ whole genome shotgun (WGS) entry which is preliminary data.</text>
</comment>
<dbReference type="NCBIfam" id="TIGR01451">
    <property type="entry name" value="B_ant_repeat"/>
    <property type="match status" value="1"/>
</dbReference>
<feature type="compositionally biased region" description="Polar residues" evidence="1">
    <location>
        <begin position="309"/>
        <end position="322"/>
    </location>
</feature>
<proteinExistence type="predicted"/>